<keyword evidence="9" id="KW-1185">Reference proteome</keyword>
<proteinExistence type="inferred from homology"/>
<keyword evidence="5" id="KW-0560">Oxidoreductase</keyword>
<evidence type="ECO:0000256" key="3">
    <source>
        <dbReference type="ARBA" id="ARBA00022617"/>
    </source>
</evidence>
<dbReference type="PANTHER" id="PTHR24286">
    <property type="entry name" value="CYTOCHROME P450 26"/>
    <property type="match status" value="1"/>
</dbReference>
<dbReference type="CDD" id="cd11067">
    <property type="entry name" value="CYP152"/>
    <property type="match status" value="1"/>
</dbReference>
<dbReference type="SUPFAM" id="SSF48264">
    <property type="entry name" value="Cytochrome P450"/>
    <property type="match status" value="1"/>
</dbReference>
<dbReference type="InterPro" id="IPR001128">
    <property type="entry name" value="Cyt_P450"/>
</dbReference>
<protein>
    <submittedName>
        <fullName evidence="8">Cytochrome P450</fullName>
    </submittedName>
</protein>
<organism evidence="8 9">
    <name type="scientific">Halopseudomonas pertucinogena</name>
    <dbReference type="NCBI Taxonomy" id="86175"/>
    <lineage>
        <taxon>Bacteria</taxon>
        <taxon>Pseudomonadati</taxon>
        <taxon>Pseudomonadota</taxon>
        <taxon>Gammaproteobacteria</taxon>
        <taxon>Pseudomonadales</taxon>
        <taxon>Pseudomonadaceae</taxon>
        <taxon>Halopseudomonas</taxon>
    </lineage>
</organism>
<name>A0ABQ2CNP9_9GAMM</name>
<dbReference type="PANTHER" id="PTHR24286:SF24">
    <property type="entry name" value="LANOSTEROL 14-ALPHA DEMETHYLASE"/>
    <property type="match status" value="1"/>
</dbReference>
<keyword evidence="3" id="KW-0349">Heme</keyword>
<dbReference type="InterPro" id="IPR036396">
    <property type="entry name" value="Cyt_P450_sf"/>
</dbReference>
<comment type="cofactor">
    <cofactor evidence="1">
        <name>heme</name>
        <dbReference type="ChEBI" id="CHEBI:30413"/>
    </cofactor>
</comment>
<dbReference type="EMBL" id="BMNN01000002">
    <property type="protein sequence ID" value="GGI97386.1"/>
    <property type="molecule type" value="Genomic_DNA"/>
</dbReference>
<dbReference type="RefSeq" id="WP_188635776.1">
    <property type="nucleotide sequence ID" value="NZ_BMNN01000002.1"/>
</dbReference>
<comment type="similarity">
    <text evidence="2">Belongs to the cytochrome P450 family.</text>
</comment>
<accession>A0ABQ2CNP9</accession>
<keyword evidence="7" id="KW-0503">Monooxygenase</keyword>
<evidence type="ECO:0000256" key="6">
    <source>
        <dbReference type="ARBA" id="ARBA00023004"/>
    </source>
</evidence>
<evidence type="ECO:0000256" key="7">
    <source>
        <dbReference type="ARBA" id="ARBA00023033"/>
    </source>
</evidence>
<comment type="caution">
    <text evidence="8">The sequence shown here is derived from an EMBL/GenBank/DDBJ whole genome shotgun (WGS) entry which is preliminary data.</text>
</comment>
<evidence type="ECO:0000256" key="2">
    <source>
        <dbReference type="ARBA" id="ARBA00010617"/>
    </source>
</evidence>
<reference evidence="9" key="1">
    <citation type="journal article" date="2019" name="Int. J. Syst. Evol. Microbiol.">
        <title>The Global Catalogue of Microorganisms (GCM) 10K type strain sequencing project: providing services to taxonomists for standard genome sequencing and annotation.</title>
        <authorList>
            <consortium name="The Broad Institute Genomics Platform"/>
            <consortium name="The Broad Institute Genome Sequencing Center for Infectious Disease"/>
            <person name="Wu L."/>
            <person name="Ma J."/>
        </authorList>
    </citation>
    <scope>NUCLEOTIDE SEQUENCE [LARGE SCALE GENOMIC DNA]</scope>
    <source>
        <strain evidence="9">JCM 11590</strain>
    </source>
</reference>
<dbReference type="Proteomes" id="UP000633263">
    <property type="component" value="Unassembled WGS sequence"/>
</dbReference>
<evidence type="ECO:0000313" key="8">
    <source>
        <dbReference type="EMBL" id="GGI97386.1"/>
    </source>
</evidence>
<evidence type="ECO:0000256" key="5">
    <source>
        <dbReference type="ARBA" id="ARBA00023002"/>
    </source>
</evidence>
<evidence type="ECO:0000313" key="9">
    <source>
        <dbReference type="Proteomes" id="UP000633263"/>
    </source>
</evidence>
<dbReference type="Pfam" id="PF00067">
    <property type="entry name" value="p450"/>
    <property type="match status" value="1"/>
</dbReference>
<dbReference type="Gene3D" id="1.10.630.10">
    <property type="entry name" value="Cytochrome P450"/>
    <property type="match status" value="1"/>
</dbReference>
<keyword evidence="6" id="KW-0408">Iron</keyword>
<evidence type="ECO:0000256" key="4">
    <source>
        <dbReference type="ARBA" id="ARBA00022723"/>
    </source>
</evidence>
<gene>
    <name evidence="8" type="primary">cypC</name>
    <name evidence="8" type="ORF">GCM10009083_12670</name>
</gene>
<sequence>MQTIPHTETFDSTLAFLQNGYEFISSRCRQLDSDVFRTRIMLRPVYCVTGADAAQMFYEPGRFTRVGAMPPTTLSLLQDHGSVLTLDDEEHARRKEMFMALMGPSRLAEMVELLEAEWSRRLAQWSQRGRVRLQDEVEEVLCASVCRWAGIELDERRTHLLTLELRAMIEGAGSVGPRNWNANLLRQRTEHWARELIRKARQQADHWPHTPLEVIARHTGPRGHIPDIRTAAVELLNLLRPVVAVGRYIAYLAHALHQRPDLTARMRAGDQELAAVFVQEVRRYYPFFPVVGGIAREDFSWREYRFSRGDWLLLDLHGTNHDPRLWSHPDQFHPEQFATWNVSPFTFIPQGGGRFSSGHRCAGEWLTIELLKSALRMLLGMDYRVPPQDLRIPLSRMPAGIRSRFIVEQLGSAERWSG</sequence>
<evidence type="ECO:0000256" key="1">
    <source>
        <dbReference type="ARBA" id="ARBA00001971"/>
    </source>
</evidence>
<keyword evidence="4" id="KW-0479">Metal-binding</keyword>